<evidence type="ECO:0000256" key="1">
    <source>
        <dbReference type="ARBA" id="ARBA00008799"/>
    </source>
</evidence>
<keyword evidence="4" id="KW-1185">Reference proteome</keyword>
<comment type="caution">
    <text evidence="3">The sequence shown here is derived from an EMBL/GenBank/DDBJ whole genome shotgun (WGS) entry which is preliminary data.</text>
</comment>
<dbReference type="Proteomes" id="UP000326912">
    <property type="component" value="Unassembled WGS sequence"/>
</dbReference>
<dbReference type="GO" id="GO:0005992">
    <property type="term" value="P:trehalose biosynthetic process"/>
    <property type="evidence" value="ECO:0007669"/>
    <property type="project" value="InterPro"/>
</dbReference>
<protein>
    <submittedName>
        <fullName evidence="3">Trehalose-6-phosphate synthase</fullName>
    </submittedName>
</protein>
<dbReference type="AlphaFoldDB" id="A0A5J4KP73"/>
<dbReference type="InterPro" id="IPR001830">
    <property type="entry name" value="Glyco_trans_20"/>
</dbReference>
<dbReference type="GO" id="GO:0004805">
    <property type="term" value="F:trehalose-phosphatase activity"/>
    <property type="evidence" value="ECO:0007669"/>
    <property type="project" value="TreeGrafter"/>
</dbReference>
<sequence>MPTRKTTKAPPPQLVHAQRLIIASNRGPVEFQLKQDKTLKARRGAGGMVTALIDAGNRMEVSWVAMTMTDGDRLAVKKAEEENNGILQSPIPGQKMHLRYVSVSKDAYRKHYEKISNELLWFLQHYMYDPTQESASAAQLQDAWENGYTVANQAIADAVCAEIESEDTVPVVMLQDYHLYLVPLMIRQRHPTIIMQQFIHIPWPDVRCWHFLPSNIAQAIYSGLVGNDIIGFQTERDARNFLEGARTLLDGAVVDFEEGAIWWQGHRTQTRSYPISISVSEERRVVHSAAGRRASEEMKKLLCEYTIMRVDRVEPTKNIIRGFQAYEEVLEKHPELHGKVTFLAFLVPSRQSLPMYRRFDGDLRALIEEINSKYGTDDWTPIQAFFGNDRVRALAAMQYYDVLLVNPIIDGMNLVAKEGPAVNQTDGVIVLSRTAGAFQQLAKGSIPTSPTDVFETAQALYTALTLTPEERRQKSTLARQAVERSDLTVWMARQIDDVNELLERALASAPAPQSDPLSGTPIAAHMA</sequence>
<reference evidence="3 4" key="1">
    <citation type="submission" date="2019-10" db="EMBL/GenBank/DDBJ databases">
        <title>Dictyobacter vulcani sp. nov., within the class Ktedonobacteria, isolated from soil of volcanic Mt. Zao.</title>
        <authorList>
            <person name="Zheng Y."/>
            <person name="Wang C.M."/>
            <person name="Sakai Y."/>
            <person name="Abe K."/>
            <person name="Yokota A."/>
            <person name="Yabe S."/>
        </authorList>
    </citation>
    <scope>NUCLEOTIDE SEQUENCE [LARGE SCALE GENOMIC DNA]</scope>
    <source>
        <strain evidence="3 4">W12</strain>
    </source>
</reference>
<dbReference type="CDD" id="cd03788">
    <property type="entry name" value="GT20_TPS"/>
    <property type="match status" value="1"/>
</dbReference>
<proteinExistence type="inferred from homology"/>
<dbReference type="SUPFAM" id="SSF53756">
    <property type="entry name" value="UDP-Glycosyltransferase/glycogen phosphorylase"/>
    <property type="match status" value="1"/>
</dbReference>
<evidence type="ECO:0000313" key="3">
    <source>
        <dbReference type="EMBL" id="GER88210.1"/>
    </source>
</evidence>
<organism evidence="3 4">
    <name type="scientific">Dictyobacter vulcani</name>
    <dbReference type="NCBI Taxonomy" id="2607529"/>
    <lineage>
        <taxon>Bacteria</taxon>
        <taxon>Bacillati</taxon>
        <taxon>Chloroflexota</taxon>
        <taxon>Ktedonobacteria</taxon>
        <taxon>Ktedonobacterales</taxon>
        <taxon>Dictyobacteraceae</taxon>
        <taxon>Dictyobacter</taxon>
    </lineage>
</organism>
<dbReference type="GO" id="GO:0005829">
    <property type="term" value="C:cytosol"/>
    <property type="evidence" value="ECO:0007669"/>
    <property type="project" value="TreeGrafter"/>
</dbReference>
<evidence type="ECO:0000256" key="2">
    <source>
        <dbReference type="SAM" id="MobiDB-lite"/>
    </source>
</evidence>
<evidence type="ECO:0000313" key="4">
    <source>
        <dbReference type="Proteomes" id="UP000326912"/>
    </source>
</evidence>
<accession>A0A5J4KP73</accession>
<dbReference type="Gene3D" id="3.40.50.2000">
    <property type="entry name" value="Glycogen Phosphorylase B"/>
    <property type="match status" value="2"/>
</dbReference>
<dbReference type="PANTHER" id="PTHR10788">
    <property type="entry name" value="TREHALOSE-6-PHOSPHATE SYNTHASE"/>
    <property type="match status" value="1"/>
</dbReference>
<dbReference type="PANTHER" id="PTHR10788:SF106">
    <property type="entry name" value="BCDNA.GH08860"/>
    <property type="match status" value="1"/>
</dbReference>
<dbReference type="EMBL" id="BKZW01000001">
    <property type="protein sequence ID" value="GER88210.1"/>
    <property type="molecule type" value="Genomic_DNA"/>
</dbReference>
<dbReference type="GO" id="GO:0003825">
    <property type="term" value="F:alpha,alpha-trehalose-phosphate synthase (UDP-forming) activity"/>
    <property type="evidence" value="ECO:0007669"/>
    <property type="project" value="TreeGrafter"/>
</dbReference>
<feature type="region of interest" description="Disordered" evidence="2">
    <location>
        <begin position="507"/>
        <end position="527"/>
    </location>
</feature>
<gene>
    <name evidence="3" type="ORF">KDW_23720</name>
</gene>
<dbReference type="Pfam" id="PF00982">
    <property type="entry name" value="Glyco_transf_20"/>
    <property type="match status" value="1"/>
</dbReference>
<comment type="similarity">
    <text evidence="1">Belongs to the glycosyltransferase 20 family.</text>
</comment>
<dbReference type="RefSeq" id="WP_151756136.1">
    <property type="nucleotide sequence ID" value="NZ_BKZW01000001.1"/>
</dbReference>
<name>A0A5J4KP73_9CHLR</name>